<comment type="similarity">
    <text evidence="1 7">Belongs to the peptidase A1 family.</text>
</comment>
<evidence type="ECO:0000256" key="8">
    <source>
        <dbReference type="SAM" id="MobiDB-lite"/>
    </source>
</evidence>
<dbReference type="InterPro" id="IPR001461">
    <property type="entry name" value="Aspartic_peptidase_A1"/>
</dbReference>
<feature type="region of interest" description="Disordered" evidence="8">
    <location>
        <begin position="254"/>
        <end position="428"/>
    </location>
</feature>
<dbReference type="GO" id="GO:0009277">
    <property type="term" value="C:fungal-type cell wall"/>
    <property type="evidence" value="ECO:0007669"/>
    <property type="project" value="TreeGrafter"/>
</dbReference>
<dbReference type="GO" id="GO:0031505">
    <property type="term" value="P:fungal-type cell wall organization"/>
    <property type="evidence" value="ECO:0007669"/>
    <property type="project" value="TreeGrafter"/>
</dbReference>
<dbReference type="GO" id="GO:0005576">
    <property type="term" value="C:extracellular region"/>
    <property type="evidence" value="ECO:0007669"/>
    <property type="project" value="TreeGrafter"/>
</dbReference>
<evidence type="ECO:0000256" key="1">
    <source>
        <dbReference type="ARBA" id="ARBA00007447"/>
    </source>
</evidence>
<dbReference type="PRINTS" id="PR00792">
    <property type="entry name" value="PEPSIN"/>
</dbReference>
<evidence type="ECO:0000259" key="9">
    <source>
        <dbReference type="PROSITE" id="PS51767"/>
    </source>
</evidence>
<evidence type="ECO:0000256" key="4">
    <source>
        <dbReference type="ARBA" id="ARBA00022750"/>
    </source>
</evidence>
<dbReference type="InterPro" id="IPR033121">
    <property type="entry name" value="PEPTIDASE_A1"/>
</dbReference>
<evidence type="ECO:0000256" key="3">
    <source>
        <dbReference type="ARBA" id="ARBA00022729"/>
    </source>
</evidence>
<protein>
    <submittedName>
        <fullName evidence="10">Candidapepsin-4</fullName>
    </submittedName>
</protein>
<feature type="compositionally biased region" description="Low complexity" evidence="8">
    <location>
        <begin position="340"/>
        <end position="349"/>
    </location>
</feature>
<evidence type="ECO:0000256" key="5">
    <source>
        <dbReference type="ARBA" id="ARBA00022801"/>
    </source>
</evidence>
<feature type="domain" description="Peptidase A1" evidence="9">
    <location>
        <begin position="40"/>
        <end position="567"/>
    </location>
</feature>
<dbReference type="Gene3D" id="2.40.70.10">
    <property type="entry name" value="Acid Proteases"/>
    <property type="match status" value="3"/>
</dbReference>
<sequence length="584" mass="60754">MRYSWQYPSLLLVGEIVAAQRVLQGSVQHFESPTAGPWQPLLSLGFGTPPQEITGIFDSGSSDTIIPLAGSPLCQVPNQQCTEPAPEARDGLDVQVRGEFDIDQAADVEQLPGETFNATFSGGDGFDGEYIKTTVTIGTDGQGQVPGAQVALASGGQPAGDFPQFSIYGVGPRENEATDQKYDNLPQVMKDAGVIKGNSYSVVLNPTPLANGSVFFGGIDRSKFSGELQQVALDPDNEGKILDFVVKMSSIRLDMSGGNKNNNQTAKVTKDQQRARMRLKRSIYRRASTRGRGKAGGTYGGRQAVGVSSTRRGSHNSNGGNGGNGNSSNGGNGNGGNGGNCNNNNNNNGNGNGNGRKNGKNGNGDNDNGNNGNGNNGNGNNGNGNNGNGNNGNNGNGNNGNGNNGNGNNGNGNNGNGNNGNGNNGNGTDNNGNGLINLGLKEDEGFTLFDTGGVDLTLPAGVLKRMAQALDADFSKQDGIGPVECSKLNADNKLVMGFNDDSVQVSLALDKIRVSEDQANPALAREGLCEVGAFAVPPDDNLSIMGFPFYTDVYTVFDLENNSLWFAQAKGDPSAPGEQLEEFP</sequence>
<dbReference type="Pfam" id="PF00026">
    <property type="entry name" value="Asp"/>
    <property type="match status" value="2"/>
</dbReference>
<dbReference type="OrthoDB" id="771136at2759"/>
<keyword evidence="4 7" id="KW-0064">Aspartyl protease</keyword>
<dbReference type="PROSITE" id="PS00141">
    <property type="entry name" value="ASP_PROTEASE"/>
    <property type="match status" value="1"/>
</dbReference>
<proteinExistence type="inferred from homology"/>
<dbReference type="PANTHER" id="PTHR47965:SF12">
    <property type="entry name" value="ASPARTIC PROTEINASE 3-RELATED"/>
    <property type="match status" value="1"/>
</dbReference>
<accession>A0A2H4SAX6</accession>
<keyword evidence="5 7" id="KW-0378">Hydrolase</keyword>
<evidence type="ECO:0000313" key="10">
    <source>
        <dbReference type="EMBL" id="ATY60274.1"/>
    </source>
</evidence>
<dbReference type="Proteomes" id="UP000323067">
    <property type="component" value="Chromosome vi"/>
</dbReference>
<dbReference type="AlphaFoldDB" id="A0A2H4SAX6"/>
<feature type="compositionally biased region" description="Polar residues" evidence="8">
    <location>
        <begin position="258"/>
        <end position="267"/>
    </location>
</feature>
<dbReference type="VEuPathDB" id="FungiDB:CCM_03404"/>
<evidence type="ECO:0000256" key="2">
    <source>
        <dbReference type="ARBA" id="ARBA00022670"/>
    </source>
</evidence>
<feature type="compositionally biased region" description="Basic residues" evidence="8">
    <location>
        <begin position="275"/>
        <end position="293"/>
    </location>
</feature>
<dbReference type="InterPro" id="IPR001969">
    <property type="entry name" value="Aspartic_peptidase_AS"/>
</dbReference>
<name>A0A2H4SAX6_CORMI</name>
<evidence type="ECO:0000256" key="6">
    <source>
        <dbReference type="ARBA" id="ARBA00023145"/>
    </source>
</evidence>
<organism evidence="10 11">
    <name type="scientific">Cordyceps militaris</name>
    <name type="common">Caterpillar fungus</name>
    <name type="synonym">Clavaria militaris</name>
    <dbReference type="NCBI Taxonomy" id="73501"/>
    <lineage>
        <taxon>Eukaryota</taxon>
        <taxon>Fungi</taxon>
        <taxon>Dikarya</taxon>
        <taxon>Ascomycota</taxon>
        <taxon>Pezizomycotina</taxon>
        <taxon>Sordariomycetes</taxon>
        <taxon>Hypocreomycetidae</taxon>
        <taxon>Hypocreales</taxon>
        <taxon>Cordycipitaceae</taxon>
        <taxon>Cordyceps</taxon>
    </lineage>
</organism>
<dbReference type="PANTHER" id="PTHR47965">
    <property type="entry name" value="ASPARTYL PROTEASE-RELATED"/>
    <property type="match status" value="1"/>
</dbReference>
<dbReference type="GO" id="GO:0006508">
    <property type="term" value="P:proteolysis"/>
    <property type="evidence" value="ECO:0007669"/>
    <property type="project" value="UniProtKB-KW"/>
</dbReference>
<dbReference type="VEuPathDB" id="FungiDB:A9K55_005578"/>
<gene>
    <name evidence="10" type="ORF">A9K55_005578</name>
</gene>
<dbReference type="InterPro" id="IPR021109">
    <property type="entry name" value="Peptidase_aspartic_dom_sf"/>
</dbReference>
<dbReference type="SUPFAM" id="SSF50630">
    <property type="entry name" value="Acid proteases"/>
    <property type="match status" value="2"/>
</dbReference>
<keyword evidence="3" id="KW-0732">Signal</keyword>
<dbReference type="PROSITE" id="PS51767">
    <property type="entry name" value="PEPTIDASE_A1"/>
    <property type="match status" value="1"/>
</dbReference>
<keyword evidence="2 7" id="KW-0645">Protease</keyword>
<keyword evidence="6" id="KW-0865">Zymogen</keyword>
<evidence type="ECO:0000313" key="11">
    <source>
        <dbReference type="Proteomes" id="UP000323067"/>
    </source>
</evidence>
<dbReference type="EMBL" id="CP023323">
    <property type="protein sequence ID" value="ATY60274.1"/>
    <property type="molecule type" value="Genomic_DNA"/>
</dbReference>
<evidence type="ECO:0000256" key="7">
    <source>
        <dbReference type="RuleBase" id="RU000454"/>
    </source>
</evidence>
<feature type="compositionally biased region" description="Gly residues" evidence="8">
    <location>
        <begin position="371"/>
        <end position="425"/>
    </location>
</feature>
<dbReference type="GO" id="GO:0004190">
    <property type="term" value="F:aspartic-type endopeptidase activity"/>
    <property type="evidence" value="ECO:0007669"/>
    <property type="project" value="UniProtKB-KW"/>
</dbReference>
<reference evidence="10 11" key="1">
    <citation type="journal article" date="2017" name="BMC Genomics">
        <title>Chromosome level assembly and secondary metabolite potential of the parasitic fungus Cordyceps militaris.</title>
        <authorList>
            <person name="Kramer G.J."/>
            <person name="Nodwell J.R."/>
        </authorList>
    </citation>
    <scope>NUCLEOTIDE SEQUENCE [LARGE SCALE GENOMIC DNA]</scope>
    <source>
        <strain evidence="10 11">ATCC 34164</strain>
    </source>
</reference>
<feature type="compositionally biased region" description="Gly residues" evidence="8">
    <location>
        <begin position="319"/>
        <end position="339"/>
    </location>
</feature>